<evidence type="ECO:0000259" key="5">
    <source>
        <dbReference type="PROSITE" id="PS50977"/>
    </source>
</evidence>
<dbReference type="OrthoDB" id="9780824at2"/>
<dbReference type="KEGG" id="dru:Desru_2768"/>
<gene>
    <name evidence="6" type="ordered locus">Desru_2768</name>
</gene>
<keyword evidence="3" id="KW-0804">Transcription</keyword>
<dbReference type="PROSITE" id="PS50977">
    <property type="entry name" value="HTH_TETR_2"/>
    <property type="match status" value="1"/>
</dbReference>
<dbReference type="GO" id="GO:0000976">
    <property type="term" value="F:transcription cis-regulatory region binding"/>
    <property type="evidence" value="ECO:0007669"/>
    <property type="project" value="TreeGrafter"/>
</dbReference>
<evidence type="ECO:0000256" key="4">
    <source>
        <dbReference type="PROSITE-ProRule" id="PRU00335"/>
    </source>
</evidence>
<evidence type="ECO:0000313" key="6">
    <source>
        <dbReference type="EMBL" id="AEG60986.1"/>
    </source>
</evidence>
<dbReference type="RefSeq" id="WP_013842740.1">
    <property type="nucleotide sequence ID" value="NC_015589.1"/>
</dbReference>
<evidence type="ECO:0000256" key="3">
    <source>
        <dbReference type="ARBA" id="ARBA00023163"/>
    </source>
</evidence>
<feature type="DNA-binding region" description="H-T-H motif" evidence="4">
    <location>
        <begin position="34"/>
        <end position="53"/>
    </location>
</feature>
<keyword evidence="1" id="KW-0805">Transcription regulation</keyword>
<dbReference type="EMBL" id="CP002780">
    <property type="protein sequence ID" value="AEG60986.1"/>
    <property type="molecule type" value="Genomic_DNA"/>
</dbReference>
<accession>F6DRW2</accession>
<dbReference type="InterPro" id="IPR009057">
    <property type="entry name" value="Homeodomain-like_sf"/>
</dbReference>
<dbReference type="AlphaFoldDB" id="F6DRW2"/>
<evidence type="ECO:0000256" key="2">
    <source>
        <dbReference type="ARBA" id="ARBA00023125"/>
    </source>
</evidence>
<sequence>MKKTNRQLQKEQTREALLEKAFEVFAQRGIMNTRMSDIAQAAGVSHGTVFAHFRTQEVLITEVIETYGRKIALRTHELADSCEHMEEVLAAHLAGIMEFEPFYTRLVIENRLLPLAARDVWVSVQSAISFHFSQVAERERQRGRGIDIPTHLLFNMWVGLVHYYLANSDLFAPEGHVIKRYGKTLIDNYSKLIQRSPEEK</sequence>
<keyword evidence="7" id="KW-1185">Reference proteome</keyword>
<dbReference type="PANTHER" id="PTHR30055:SF234">
    <property type="entry name" value="HTH-TYPE TRANSCRIPTIONAL REGULATOR BETI"/>
    <property type="match status" value="1"/>
</dbReference>
<keyword evidence="2 4" id="KW-0238">DNA-binding</keyword>
<dbReference type="eggNOG" id="COG1309">
    <property type="taxonomic scope" value="Bacteria"/>
</dbReference>
<proteinExistence type="predicted"/>
<dbReference type="GO" id="GO:0003700">
    <property type="term" value="F:DNA-binding transcription factor activity"/>
    <property type="evidence" value="ECO:0007669"/>
    <property type="project" value="TreeGrafter"/>
</dbReference>
<dbReference type="Pfam" id="PF00440">
    <property type="entry name" value="TetR_N"/>
    <property type="match status" value="1"/>
</dbReference>
<dbReference type="InterPro" id="IPR050109">
    <property type="entry name" value="HTH-type_TetR-like_transc_reg"/>
</dbReference>
<dbReference type="HOGENOM" id="CLU_118948_0_0_9"/>
<protein>
    <submittedName>
        <fullName evidence="6">Regulatory protein TetR</fullName>
    </submittedName>
</protein>
<evidence type="ECO:0000256" key="1">
    <source>
        <dbReference type="ARBA" id="ARBA00023015"/>
    </source>
</evidence>
<dbReference type="Proteomes" id="UP000009234">
    <property type="component" value="Chromosome"/>
</dbReference>
<reference evidence="6 7" key="2">
    <citation type="journal article" date="2012" name="Stand. Genomic Sci.">
        <title>Complete genome sequence of the sulfate-reducing firmicute Desulfotomaculum ruminis type strain (DL(T)).</title>
        <authorList>
            <person name="Spring S."/>
            <person name="Visser M."/>
            <person name="Lu M."/>
            <person name="Copeland A."/>
            <person name="Lapidus A."/>
            <person name="Lucas S."/>
            <person name="Cheng J.F."/>
            <person name="Han C."/>
            <person name="Tapia R."/>
            <person name="Goodwin L.A."/>
            <person name="Pitluck S."/>
            <person name="Ivanova N."/>
            <person name="Land M."/>
            <person name="Hauser L."/>
            <person name="Larimer F."/>
            <person name="Rohde M."/>
            <person name="Goker M."/>
            <person name="Detter J.C."/>
            <person name="Kyrpides N.C."/>
            <person name="Woyke T."/>
            <person name="Schaap P.J."/>
            <person name="Plugge C.M."/>
            <person name="Muyzer G."/>
            <person name="Kuever J."/>
            <person name="Pereira I.A."/>
            <person name="Parshina S.N."/>
            <person name="Bernier-Latmani R."/>
            <person name="Stams A.J."/>
            <person name="Klenk H.P."/>
        </authorList>
    </citation>
    <scope>NUCLEOTIDE SEQUENCE [LARGE SCALE GENOMIC DNA]</scope>
    <source>
        <strain evidence="7">ATCC 23193 / DSM 2154 / NCIB 8452 / DL</strain>
    </source>
</reference>
<organism evidence="6 7">
    <name type="scientific">Desulforamulus ruminis (strain ATCC 23193 / DSM 2154 / NCIMB 8452 / DL)</name>
    <name type="common">Desulfotomaculum ruminis</name>
    <dbReference type="NCBI Taxonomy" id="696281"/>
    <lineage>
        <taxon>Bacteria</taxon>
        <taxon>Bacillati</taxon>
        <taxon>Bacillota</taxon>
        <taxon>Clostridia</taxon>
        <taxon>Eubacteriales</taxon>
        <taxon>Peptococcaceae</taxon>
        <taxon>Desulforamulus</taxon>
    </lineage>
</organism>
<evidence type="ECO:0000313" key="7">
    <source>
        <dbReference type="Proteomes" id="UP000009234"/>
    </source>
</evidence>
<feature type="domain" description="HTH tetR-type" evidence="5">
    <location>
        <begin position="11"/>
        <end position="71"/>
    </location>
</feature>
<dbReference type="PRINTS" id="PR00455">
    <property type="entry name" value="HTHTETR"/>
</dbReference>
<reference evidence="7" key="1">
    <citation type="submission" date="2011-05" db="EMBL/GenBank/DDBJ databases">
        <title>Complete sequence of Desulfotomaculum ruminis DSM 2154.</title>
        <authorList>
            <person name="Lucas S."/>
            <person name="Copeland A."/>
            <person name="Lapidus A."/>
            <person name="Cheng J.-F."/>
            <person name="Goodwin L."/>
            <person name="Pitluck S."/>
            <person name="Lu M."/>
            <person name="Detter J.C."/>
            <person name="Han C."/>
            <person name="Tapia R."/>
            <person name="Land M."/>
            <person name="Hauser L."/>
            <person name="Kyrpides N."/>
            <person name="Ivanova N."/>
            <person name="Mikhailova N."/>
            <person name="Pagani I."/>
            <person name="Stams A.J.M."/>
            <person name="Plugge C.M."/>
            <person name="Muyzer G."/>
            <person name="Kuever J."/>
            <person name="Parshina S.N."/>
            <person name="Ivanova A.E."/>
            <person name="Nazina T.N."/>
            <person name="Brambilla E."/>
            <person name="Spring S."/>
            <person name="Klenk H.-P."/>
            <person name="Woyke T."/>
        </authorList>
    </citation>
    <scope>NUCLEOTIDE SEQUENCE [LARGE SCALE GENOMIC DNA]</scope>
    <source>
        <strain evidence="7">ATCC 23193 / DSM 2154 / NCIB 8452 / DL</strain>
    </source>
</reference>
<dbReference type="PANTHER" id="PTHR30055">
    <property type="entry name" value="HTH-TYPE TRANSCRIPTIONAL REGULATOR RUTR"/>
    <property type="match status" value="1"/>
</dbReference>
<dbReference type="InterPro" id="IPR001647">
    <property type="entry name" value="HTH_TetR"/>
</dbReference>
<name>F6DRW2_DESRL</name>
<dbReference type="SUPFAM" id="SSF46689">
    <property type="entry name" value="Homeodomain-like"/>
    <property type="match status" value="1"/>
</dbReference>
<dbReference type="Gene3D" id="1.10.357.10">
    <property type="entry name" value="Tetracycline Repressor, domain 2"/>
    <property type="match status" value="1"/>
</dbReference>
<dbReference type="STRING" id="696281.Desru_2768"/>